<dbReference type="InterPro" id="IPR047951">
    <property type="entry name" value="Transpos_ISL3"/>
</dbReference>
<dbReference type="InterPro" id="IPR000182">
    <property type="entry name" value="GNAT_dom"/>
</dbReference>
<evidence type="ECO:0000259" key="1">
    <source>
        <dbReference type="PROSITE" id="PS51186"/>
    </source>
</evidence>
<protein>
    <recommendedName>
        <fullName evidence="1">N-acetyltransferase domain-containing protein</fullName>
    </recommendedName>
</protein>
<name>A0ABQ4JVZ2_SALAC</name>
<dbReference type="Pfam" id="PF01610">
    <property type="entry name" value="DDE_Tnp_ISL3"/>
    <property type="match status" value="1"/>
</dbReference>
<keyword evidence="3" id="KW-1185">Reference proteome</keyword>
<evidence type="ECO:0000313" key="2">
    <source>
        <dbReference type="EMBL" id="GIM87110.1"/>
    </source>
</evidence>
<proteinExistence type="predicted"/>
<dbReference type="InterPro" id="IPR016181">
    <property type="entry name" value="Acyl_CoA_acyltransferase"/>
</dbReference>
<evidence type="ECO:0000313" key="3">
    <source>
        <dbReference type="Proteomes" id="UP000677457"/>
    </source>
</evidence>
<dbReference type="SUPFAM" id="SSF55729">
    <property type="entry name" value="Acyl-CoA N-acyltransferases (Nat)"/>
    <property type="match status" value="1"/>
</dbReference>
<dbReference type="PROSITE" id="PS51186">
    <property type="entry name" value="GNAT"/>
    <property type="match status" value="1"/>
</dbReference>
<feature type="domain" description="N-acetyltransferase" evidence="1">
    <location>
        <begin position="149"/>
        <end position="329"/>
    </location>
</feature>
<accession>A0ABQ4JVZ2</accession>
<dbReference type="Proteomes" id="UP000677457">
    <property type="component" value="Unassembled WGS sequence"/>
</dbReference>
<organism evidence="2 3">
    <name type="scientific">Salinispora arenicola</name>
    <dbReference type="NCBI Taxonomy" id="168697"/>
    <lineage>
        <taxon>Bacteria</taxon>
        <taxon>Bacillati</taxon>
        <taxon>Actinomycetota</taxon>
        <taxon>Actinomycetes</taxon>
        <taxon>Micromonosporales</taxon>
        <taxon>Micromonosporaceae</taxon>
        <taxon>Salinispora</taxon>
    </lineage>
</organism>
<reference evidence="2 3" key="1">
    <citation type="submission" date="2021-03" db="EMBL/GenBank/DDBJ databases">
        <title>Whole genome shotgun sequence of Salinispora arenicola NBRC 105043.</title>
        <authorList>
            <person name="Komaki H."/>
            <person name="Tamura T."/>
        </authorList>
    </citation>
    <scope>NUCLEOTIDE SEQUENCE [LARGE SCALE GENOMIC DNA]</scope>
    <source>
        <strain evidence="2 3">NBRC 105043</strain>
    </source>
</reference>
<dbReference type="EMBL" id="BOQM01000030">
    <property type="protein sequence ID" value="GIM87110.1"/>
    <property type="molecule type" value="Genomic_DNA"/>
</dbReference>
<dbReference type="PANTHER" id="PTHR33498">
    <property type="entry name" value="TRANSPOSASE FOR INSERTION SEQUENCE ELEMENT IS1557"/>
    <property type="match status" value="1"/>
</dbReference>
<dbReference type="Gene3D" id="3.40.630.30">
    <property type="match status" value="1"/>
</dbReference>
<sequence length="332" mass="36272">MLLTRPDNLPPEHRDLLAQLTAACPEMTQLAAAVGRFAELLTPQPANTDRLTHWIAQVRAADLPHLHAFTRGLERDRDAVNAALTVPYSNGPAEGVNTKTKQIARHIHERAGFTLLRHRTENALLRVLPCATGNGGRPNARMVHGVTDVTYSRLNAGAAALLMDQLCEVYADAYGEVSGEDTNVKADAFRDRATGALGARNFELVTAQVGDVVGFVFGYSLRQERDWFAGLDPALEPGFTDERGGERTVVLAEIEVRKAWQGKGIGRGLHDTFLGGRREERATLTANPAATATHALYAGWGWQRVGTIPGRPGAYYREYAMFVRPLPLADRS</sequence>
<dbReference type="PANTHER" id="PTHR33498:SF1">
    <property type="entry name" value="TRANSPOSASE FOR INSERTION SEQUENCE ELEMENT IS1557"/>
    <property type="match status" value="1"/>
</dbReference>
<gene>
    <name evidence="2" type="ORF">Sar04_38460</name>
</gene>
<dbReference type="InterPro" id="IPR002560">
    <property type="entry name" value="Transposase_DDE"/>
</dbReference>
<comment type="caution">
    <text evidence="2">The sequence shown here is derived from an EMBL/GenBank/DDBJ whole genome shotgun (WGS) entry which is preliminary data.</text>
</comment>